<evidence type="ECO:0000256" key="2">
    <source>
        <dbReference type="SAM" id="MobiDB-lite"/>
    </source>
</evidence>
<organism evidence="4 5">
    <name type="scientific">Batrachochytrium dendrobatidis (strain JAM81 / FGSC 10211)</name>
    <name type="common">Frog chytrid fungus</name>
    <dbReference type="NCBI Taxonomy" id="684364"/>
    <lineage>
        <taxon>Eukaryota</taxon>
        <taxon>Fungi</taxon>
        <taxon>Fungi incertae sedis</taxon>
        <taxon>Chytridiomycota</taxon>
        <taxon>Chytridiomycota incertae sedis</taxon>
        <taxon>Chytridiomycetes</taxon>
        <taxon>Rhizophydiales</taxon>
        <taxon>Rhizophydiales incertae sedis</taxon>
        <taxon>Batrachochytrium</taxon>
    </lineage>
</organism>
<keyword evidence="3" id="KW-0732">Signal</keyword>
<dbReference type="InParanoid" id="F4NYI8"/>
<gene>
    <name evidence="4" type="ORF">BATDEDRAFT_23276</name>
</gene>
<evidence type="ECO:0000256" key="1">
    <source>
        <dbReference type="SAM" id="Coils"/>
    </source>
</evidence>
<proteinExistence type="predicted"/>
<feature type="compositionally biased region" description="Low complexity" evidence="2">
    <location>
        <begin position="26"/>
        <end position="50"/>
    </location>
</feature>
<name>F4NYI8_BATDJ</name>
<evidence type="ECO:0000313" key="5">
    <source>
        <dbReference type="Proteomes" id="UP000007241"/>
    </source>
</evidence>
<feature type="signal peptide" evidence="3">
    <location>
        <begin position="1"/>
        <end position="20"/>
    </location>
</feature>
<dbReference type="RefSeq" id="XP_006677242.1">
    <property type="nucleotide sequence ID" value="XM_006677179.1"/>
</dbReference>
<protein>
    <submittedName>
        <fullName evidence="4">Uncharacterized protein</fullName>
    </submittedName>
</protein>
<dbReference type="EMBL" id="GL882881">
    <property type="protein sequence ID" value="EGF82033.1"/>
    <property type="molecule type" value="Genomic_DNA"/>
</dbReference>
<feature type="chain" id="PRO_5003319625" evidence="3">
    <location>
        <begin position="21"/>
        <end position="215"/>
    </location>
</feature>
<dbReference type="HOGENOM" id="CLU_087643_0_0_1"/>
<keyword evidence="5" id="KW-1185">Reference proteome</keyword>
<sequence length="215" mass="24200">MKLSITLLSSILAVCSVTIANPVDPSSTMSAEASTSTASTSATSTGESTSITAPGPYDQYLAECSPIGEDGILLIQQYADAKRKYDEANRMVRRKRSKIHKEEKKILGLKEELDSMWTKAWRTRNASYYGKKILETEFQIEDINKIIEGLKEQLDEMQNEHSRRHRRLVESQSKLHDYLLEHDTTGAMTTDGPPDLKSIPGFMKCFGIFYKGSPW</sequence>
<accession>F4NYI8</accession>
<reference evidence="4 5" key="1">
    <citation type="submission" date="2009-12" db="EMBL/GenBank/DDBJ databases">
        <title>The draft genome of Batrachochytrium dendrobatidis.</title>
        <authorList>
            <consortium name="US DOE Joint Genome Institute (JGI-PGF)"/>
            <person name="Kuo A."/>
            <person name="Salamov A."/>
            <person name="Schmutz J."/>
            <person name="Lucas S."/>
            <person name="Pitluck S."/>
            <person name="Rosenblum E."/>
            <person name="Stajich J."/>
            <person name="Eisen M."/>
            <person name="Grigoriev I.V."/>
        </authorList>
    </citation>
    <scope>NUCLEOTIDE SEQUENCE [LARGE SCALE GENOMIC DNA]</scope>
    <source>
        <strain evidence="5">JAM81 / FGSC 10211</strain>
    </source>
</reference>
<dbReference type="Proteomes" id="UP000007241">
    <property type="component" value="Unassembled WGS sequence"/>
</dbReference>
<evidence type="ECO:0000313" key="4">
    <source>
        <dbReference type="EMBL" id="EGF82033.1"/>
    </source>
</evidence>
<feature type="coiled-coil region" evidence="1">
    <location>
        <begin position="78"/>
        <end position="112"/>
    </location>
</feature>
<keyword evidence="1" id="KW-0175">Coiled coil</keyword>
<evidence type="ECO:0000256" key="3">
    <source>
        <dbReference type="SAM" id="SignalP"/>
    </source>
</evidence>
<feature type="coiled-coil region" evidence="1">
    <location>
        <begin position="140"/>
        <end position="167"/>
    </location>
</feature>
<dbReference type="GeneID" id="18238172"/>
<feature type="region of interest" description="Disordered" evidence="2">
    <location>
        <begin position="24"/>
        <end position="50"/>
    </location>
</feature>
<dbReference type="AlphaFoldDB" id="F4NYI8"/>